<dbReference type="AlphaFoldDB" id="A0A1G2R2C4"/>
<dbReference type="Pfam" id="PF01869">
    <property type="entry name" value="BcrAD_BadFG"/>
    <property type="match status" value="1"/>
</dbReference>
<proteinExistence type="predicted"/>
<feature type="domain" description="ATPase BadF/BadG/BcrA/BcrD type" evidence="1">
    <location>
        <begin position="12"/>
        <end position="317"/>
    </location>
</feature>
<evidence type="ECO:0000313" key="2">
    <source>
        <dbReference type="EMBL" id="OHA67015.1"/>
    </source>
</evidence>
<evidence type="ECO:0000313" key="3">
    <source>
        <dbReference type="Proteomes" id="UP000179258"/>
    </source>
</evidence>
<dbReference type="EMBL" id="MHTX01000047">
    <property type="protein sequence ID" value="OHA67015.1"/>
    <property type="molecule type" value="Genomic_DNA"/>
</dbReference>
<gene>
    <name evidence="2" type="ORF">A3D59_01660</name>
</gene>
<reference evidence="2 3" key="1">
    <citation type="journal article" date="2016" name="Nat. Commun.">
        <title>Thousands of microbial genomes shed light on interconnected biogeochemical processes in an aquifer system.</title>
        <authorList>
            <person name="Anantharaman K."/>
            <person name="Brown C.T."/>
            <person name="Hug L.A."/>
            <person name="Sharon I."/>
            <person name="Castelle C.J."/>
            <person name="Probst A.J."/>
            <person name="Thomas B.C."/>
            <person name="Singh A."/>
            <person name="Wilkins M.J."/>
            <person name="Karaoz U."/>
            <person name="Brodie E.L."/>
            <person name="Williams K.H."/>
            <person name="Hubbard S.S."/>
            <person name="Banfield J.F."/>
        </authorList>
    </citation>
    <scope>NUCLEOTIDE SEQUENCE [LARGE SCALE GENOMIC DNA]</scope>
</reference>
<dbReference type="InterPro" id="IPR002731">
    <property type="entry name" value="ATPase_BadF"/>
</dbReference>
<protein>
    <recommendedName>
        <fullName evidence="1">ATPase BadF/BadG/BcrA/BcrD type domain-containing protein</fullName>
    </recommendedName>
</protein>
<dbReference type="CDD" id="cd24007">
    <property type="entry name" value="ASKHA_NBD_eukNAGK-like"/>
    <property type="match status" value="1"/>
</dbReference>
<dbReference type="InterPro" id="IPR043129">
    <property type="entry name" value="ATPase_NBD"/>
</dbReference>
<name>A0A1G2R2C4_9BACT</name>
<sequence>MKRRIPGINFVIGVDGGGTKTVAVVADERGKIVARKDGGPTNYHAAGEKCARDNLKRLLAPLLRRYRVRNIVFGFAGLDSQKDHAVYQRIVKAVLRQNVSFSLYNDAEIALEAMPRLDFRVLVIAGTGSAIWGQRGDKKVKAGRRHAEAGYGLAKAGGLDFLLSDEGSAYYLGLEALRAAVRSFDGRGQKTILEGLVLKRAKAKDIPDTATKIYLALQNRPEDFKTYIASFAPLVGTAFAKNDKVAKTILEESANELFLGAKAVVKRLKLANAELCVGYVGSAFRAPLMKNLLSAKIKKLAPKARFIDVINPVAGAVKMALRK</sequence>
<accession>A0A1G2R2C4</accession>
<dbReference type="PANTHER" id="PTHR43190">
    <property type="entry name" value="N-ACETYL-D-GLUCOSAMINE KINASE"/>
    <property type="match status" value="1"/>
</dbReference>
<dbReference type="InterPro" id="IPR052519">
    <property type="entry name" value="Euk-type_GlcNAc_Kinase"/>
</dbReference>
<dbReference type="PANTHER" id="PTHR43190:SF3">
    <property type="entry name" value="N-ACETYL-D-GLUCOSAMINE KINASE"/>
    <property type="match status" value="1"/>
</dbReference>
<dbReference type="Gene3D" id="3.30.420.40">
    <property type="match status" value="2"/>
</dbReference>
<dbReference type="SUPFAM" id="SSF53067">
    <property type="entry name" value="Actin-like ATPase domain"/>
    <property type="match status" value="2"/>
</dbReference>
<dbReference type="Proteomes" id="UP000179258">
    <property type="component" value="Unassembled WGS sequence"/>
</dbReference>
<organism evidence="2 3">
    <name type="scientific">Candidatus Wildermuthbacteria bacterium RIFCSPHIGHO2_02_FULL_47_17</name>
    <dbReference type="NCBI Taxonomy" id="1802452"/>
    <lineage>
        <taxon>Bacteria</taxon>
        <taxon>Candidatus Wildermuthiibacteriota</taxon>
    </lineage>
</organism>
<evidence type="ECO:0000259" key="1">
    <source>
        <dbReference type="Pfam" id="PF01869"/>
    </source>
</evidence>
<comment type="caution">
    <text evidence="2">The sequence shown here is derived from an EMBL/GenBank/DDBJ whole genome shotgun (WGS) entry which is preliminary data.</text>
</comment>